<dbReference type="PANTHER" id="PTHR43903">
    <property type="entry name" value="NEUROLIGIN"/>
    <property type="match status" value="1"/>
</dbReference>
<keyword evidence="2 5" id="KW-0732">Signal</keyword>
<evidence type="ECO:0000256" key="5">
    <source>
        <dbReference type="SAM" id="SignalP"/>
    </source>
</evidence>
<name>A0A4S2KEN1_9HYME</name>
<protein>
    <submittedName>
        <fullName evidence="7">Carboxylesterase 3</fullName>
    </submittedName>
</protein>
<evidence type="ECO:0000313" key="8">
    <source>
        <dbReference type="Proteomes" id="UP000310200"/>
    </source>
</evidence>
<dbReference type="Pfam" id="PF00135">
    <property type="entry name" value="COesterase"/>
    <property type="match status" value="1"/>
</dbReference>
<keyword evidence="8" id="KW-1185">Reference proteome</keyword>
<dbReference type="InterPro" id="IPR019819">
    <property type="entry name" value="Carboxylesterase_B_CS"/>
</dbReference>
<accession>A0A4S2KEN1</accession>
<dbReference type="Gene3D" id="3.40.50.1820">
    <property type="entry name" value="alpha/beta hydrolase"/>
    <property type="match status" value="1"/>
</dbReference>
<sequence>MDGRVVSLVILLLCTLISARDVIRRKRIVGGIPAAQPPEDDPVVFVNKNDRDARIVGIRDPDKGFYVFRGIRFGQPPTGRARFQRASPVYLEGEYNATTWGPPCPQPSHNEPDKIIGSEDCLFLNVFTPSLPDSSGGYPVLVWIHGGGFRRGAACQYEMRHLIKKKLIVVSIQYRLGTLGFLSTGTQVMPGNNGMFDMVLAIDWVKDYIHFFGGDPNRITAFGHGTGASSAIMLSLSKFCENHFHGLIAMSGSVLSHFAVDKDASETARYVARKNDCPTDDARRMVDCLRELPVEKLISIDSQLENIRATARGFVSGLANLLTPGPVMEGPNDGRYSAKVSRLRYYQVEFLFKSNLPLIVFKRSLPNFMTTSPEESLRLGDFPSIPLLTGVMKDEAGGAVLGQYRDEVQNKLSTVPDYLTSEFIPYLQGTVPNMQNGSRFVPQAFRGYLNMFQGDGRPNTIEKVAEALGDSLYNAPAFLTVDHWSKKANTFLYTFDHKGNRNYGKDFLAGLPIVDAKRSSDGNLNHGDDLGFIFGRNTITGEKVRDGGKPDEADERVTDIFTDMIANFARSGTLNAPATNVQSNDSTWVPDIVPQFSDDTNSFVSITTAPKSLKNFRYCEMGLWTVVPERLKSPICNLYKVPVQLIEQGAKVPISVIQKPVDSVNEFIPKSGLNVANKLTDQKIEEPKKKDTTQRKTNDLPKVLVPQIPFG</sequence>
<dbReference type="InterPro" id="IPR002018">
    <property type="entry name" value="CarbesteraseB"/>
</dbReference>
<feature type="compositionally biased region" description="Basic and acidic residues" evidence="4">
    <location>
        <begin position="680"/>
        <end position="699"/>
    </location>
</feature>
<comment type="caution">
    <text evidence="7">The sequence shown here is derived from an EMBL/GenBank/DDBJ whole genome shotgun (WGS) entry which is preliminary data.</text>
</comment>
<feature type="signal peptide" evidence="5">
    <location>
        <begin position="1"/>
        <end position="19"/>
    </location>
</feature>
<evidence type="ECO:0000256" key="4">
    <source>
        <dbReference type="SAM" id="MobiDB-lite"/>
    </source>
</evidence>
<dbReference type="Proteomes" id="UP000310200">
    <property type="component" value="Unassembled WGS sequence"/>
</dbReference>
<dbReference type="STRING" id="300112.A0A4S2KEN1"/>
<proteinExistence type="inferred from homology"/>
<evidence type="ECO:0000259" key="6">
    <source>
        <dbReference type="Pfam" id="PF00135"/>
    </source>
</evidence>
<dbReference type="EMBL" id="QBLH01002723">
    <property type="protein sequence ID" value="TGZ47580.1"/>
    <property type="molecule type" value="Genomic_DNA"/>
</dbReference>
<feature type="region of interest" description="Disordered" evidence="4">
    <location>
        <begin position="679"/>
        <end position="701"/>
    </location>
</feature>
<gene>
    <name evidence="7" type="ORF">DBV15_03437</name>
</gene>
<reference evidence="7 8" key="1">
    <citation type="journal article" date="2019" name="Philos. Trans. R. Soc. Lond., B, Biol. Sci.">
        <title>Ant behaviour and brain gene expression of defending hosts depend on the ecological success of the intruding social parasite.</title>
        <authorList>
            <person name="Kaur R."/>
            <person name="Stoldt M."/>
            <person name="Jongepier E."/>
            <person name="Feldmeyer B."/>
            <person name="Menzel F."/>
            <person name="Bornberg-Bauer E."/>
            <person name="Foitzik S."/>
        </authorList>
    </citation>
    <scope>NUCLEOTIDE SEQUENCE [LARGE SCALE GENOMIC DNA]</scope>
    <source>
        <tissue evidence="7">Whole body</tissue>
    </source>
</reference>
<dbReference type="PROSITE" id="PS00941">
    <property type="entry name" value="CARBOXYLESTERASE_B_2"/>
    <property type="match status" value="1"/>
</dbReference>
<organism evidence="7 8">
    <name type="scientific">Temnothorax longispinosus</name>
    <dbReference type="NCBI Taxonomy" id="300112"/>
    <lineage>
        <taxon>Eukaryota</taxon>
        <taxon>Metazoa</taxon>
        <taxon>Ecdysozoa</taxon>
        <taxon>Arthropoda</taxon>
        <taxon>Hexapoda</taxon>
        <taxon>Insecta</taxon>
        <taxon>Pterygota</taxon>
        <taxon>Neoptera</taxon>
        <taxon>Endopterygota</taxon>
        <taxon>Hymenoptera</taxon>
        <taxon>Apocrita</taxon>
        <taxon>Aculeata</taxon>
        <taxon>Formicoidea</taxon>
        <taxon>Formicidae</taxon>
        <taxon>Myrmicinae</taxon>
        <taxon>Temnothorax</taxon>
    </lineage>
</organism>
<dbReference type="InterPro" id="IPR051093">
    <property type="entry name" value="Neuroligin/BSAL"/>
</dbReference>
<keyword evidence="3" id="KW-0325">Glycoprotein</keyword>
<dbReference type="InterPro" id="IPR029058">
    <property type="entry name" value="AB_hydrolase_fold"/>
</dbReference>
<evidence type="ECO:0000313" key="7">
    <source>
        <dbReference type="EMBL" id="TGZ47580.1"/>
    </source>
</evidence>
<evidence type="ECO:0000256" key="1">
    <source>
        <dbReference type="ARBA" id="ARBA00005964"/>
    </source>
</evidence>
<evidence type="ECO:0000256" key="3">
    <source>
        <dbReference type="ARBA" id="ARBA00023180"/>
    </source>
</evidence>
<feature type="domain" description="Carboxylesterase type B" evidence="6">
    <location>
        <begin position="53"/>
        <end position="615"/>
    </location>
</feature>
<evidence type="ECO:0000256" key="2">
    <source>
        <dbReference type="ARBA" id="ARBA00022729"/>
    </source>
</evidence>
<dbReference type="SUPFAM" id="SSF53474">
    <property type="entry name" value="alpha/beta-Hydrolases"/>
    <property type="match status" value="1"/>
</dbReference>
<feature type="chain" id="PRO_5020867989" evidence="5">
    <location>
        <begin position="20"/>
        <end position="711"/>
    </location>
</feature>
<dbReference type="AlphaFoldDB" id="A0A4S2KEN1"/>
<comment type="similarity">
    <text evidence="1">Belongs to the type-B carboxylesterase/lipase family.</text>
</comment>